<dbReference type="PRINTS" id="PR00813">
    <property type="entry name" value="BCTERIALGSPG"/>
</dbReference>
<evidence type="ECO:0000256" key="6">
    <source>
        <dbReference type="SAM" id="Phobius"/>
    </source>
</evidence>
<dbReference type="GO" id="GO:0015628">
    <property type="term" value="P:protein secretion by the type II secretion system"/>
    <property type="evidence" value="ECO:0007669"/>
    <property type="project" value="InterPro"/>
</dbReference>
<dbReference type="InterPro" id="IPR045584">
    <property type="entry name" value="Pilin-like"/>
</dbReference>
<accession>A0A1F6EHY5</accession>
<dbReference type="Pfam" id="PF07963">
    <property type="entry name" value="N_methyl"/>
    <property type="match status" value="1"/>
</dbReference>
<dbReference type="GO" id="GO:0015627">
    <property type="term" value="C:type II protein secretion system complex"/>
    <property type="evidence" value="ECO:0007669"/>
    <property type="project" value="InterPro"/>
</dbReference>
<protein>
    <recommendedName>
        <fullName evidence="9">Type II secretion system protein GspG C-terminal domain-containing protein</fullName>
    </recommendedName>
</protein>
<keyword evidence="4 6" id="KW-1133">Transmembrane helix</keyword>
<dbReference type="GO" id="GO:0016020">
    <property type="term" value="C:membrane"/>
    <property type="evidence" value="ECO:0007669"/>
    <property type="project" value="UniProtKB-SubCell"/>
</dbReference>
<keyword evidence="2" id="KW-0488">Methylation</keyword>
<feature type="transmembrane region" description="Helical" evidence="6">
    <location>
        <begin position="20"/>
        <end position="42"/>
    </location>
</feature>
<dbReference type="InterPro" id="IPR000983">
    <property type="entry name" value="Bac_GSPG_pilin"/>
</dbReference>
<dbReference type="EMBL" id="MFLY01000005">
    <property type="protein sequence ID" value="OGG73217.1"/>
    <property type="molecule type" value="Genomic_DNA"/>
</dbReference>
<evidence type="ECO:0008006" key="9">
    <source>
        <dbReference type="Google" id="ProtNLM"/>
    </source>
</evidence>
<keyword evidence="3 6" id="KW-0812">Transmembrane</keyword>
<comment type="caution">
    <text evidence="7">The sequence shown here is derived from an EMBL/GenBank/DDBJ whole genome shotgun (WGS) entry which is preliminary data.</text>
</comment>
<evidence type="ECO:0000313" key="8">
    <source>
        <dbReference type="Proteomes" id="UP000177306"/>
    </source>
</evidence>
<evidence type="ECO:0000256" key="3">
    <source>
        <dbReference type="ARBA" id="ARBA00022692"/>
    </source>
</evidence>
<evidence type="ECO:0000256" key="4">
    <source>
        <dbReference type="ARBA" id="ARBA00022989"/>
    </source>
</evidence>
<organism evidence="7 8">
    <name type="scientific">Candidatus Kaiserbacteria bacterium RIFCSPLOWO2_01_FULL_53_17</name>
    <dbReference type="NCBI Taxonomy" id="1798511"/>
    <lineage>
        <taxon>Bacteria</taxon>
        <taxon>Candidatus Kaiseribacteriota</taxon>
    </lineage>
</organism>
<dbReference type="PANTHER" id="PTHR30093">
    <property type="entry name" value="GENERAL SECRETION PATHWAY PROTEIN G"/>
    <property type="match status" value="1"/>
</dbReference>
<dbReference type="AlphaFoldDB" id="A0A1F6EHY5"/>
<dbReference type="Proteomes" id="UP000177306">
    <property type="component" value="Unassembled WGS sequence"/>
</dbReference>
<sequence length="169" mass="17791">MMTRLSRGFTRTHEASCVKGFTLIELLVVIAIIGILSSVVLASLNSARRKGRDARRISDVKQLQLALELYFDANQSYPFASVAFPAVASSSVLVSSGYISALPQDPSTLSNYSYAALQTDNSTACTSGTCPGYVIGTSIEGGASAIPQGDLDGTIGGIDCDDPLYCIRP</sequence>
<comment type="subcellular location">
    <subcellularLocation>
        <location evidence="1">Membrane</location>
        <topology evidence="1">Single-pass membrane protein</topology>
    </subcellularLocation>
</comment>
<dbReference type="NCBIfam" id="TIGR02532">
    <property type="entry name" value="IV_pilin_GFxxxE"/>
    <property type="match status" value="1"/>
</dbReference>
<evidence type="ECO:0000256" key="1">
    <source>
        <dbReference type="ARBA" id="ARBA00004167"/>
    </source>
</evidence>
<name>A0A1F6EHY5_9BACT</name>
<reference evidence="7 8" key="1">
    <citation type="journal article" date="2016" name="Nat. Commun.">
        <title>Thousands of microbial genomes shed light on interconnected biogeochemical processes in an aquifer system.</title>
        <authorList>
            <person name="Anantharaman K."/>
            <person name="Brown C.T."/>
            <person name="Hug L.A."/>
            <person name="Sharon I."/>
            <person name="Castelle C.J."/>
            <person name="Probst A.J."/>
            <person name="Thomas B.C."/>
            <person name="Singh A."/>
            <person name="Wilkins M.J."/>
            <person name="Karaoz U."/>
            <person name="Brodie E.L."/>
            <person name="Williams K.H."/>
            <person name="Hubbard S.S."/>
            <person name="Banfield J.F."/>
        </authorList>
    </citation>
    <scope>NUCLEOTIDE SEQUENCE [LARGE SCALE GENOMIC DNA]</scope>
</reference>
<keyword evidence="5 6" id="KW-0472">Membrane</keyword>
<dbReference type="PROSITE" id="PS00409">
    <property type="entry name" value="PROKAR_NTER_METHYL"/>
    <property type="match status" value="1"/>
</dbReference>
<dbReference type="Gene3D" id="3.30.700.10">
    <property type="entry name" value="Glycoprotein, Type 4 Pilin"/>
    <property type="match status" value="1"/>
</dbReference>
<evidence type="ECO:0000256" key="2">
    <source>
        <dbReference type="ARBA" id="ARBA00022481"/>
    </source>
</evidence>
<evidence type="ECO:0000256" key="5">
    <source>
        <dbReference type="ARBA" id="ARBA00023136"/>
    </source>
</evidence>
<evidence type="ECO:0000313" key="7">
    <source>
        <dbReference type="EMBL" id="OGG73217.1"/>
    </source>
</evidence>
<dbReference type="SUPFAM" id="SSF54523">
    <property type="entry name" value="Pili subunits"/>
    <property type="match status" value="1"/>
</dbReference>
<dbReference type="InterPro" id="IPR012902">
    <property type="entry name" value="N_methyl_site"/>
</dbReference>
<dbReference type="PANTHER" id="PTHR30093:SF44">
    <property type="entry name" value="TYPE II SECRETION SYSTEM CORE PROTEIN G"/>
    <property type="match status" value="1"/>
</dbReference>
<proteinExistence type="predicted"/>
<gene>
    <name evidence="7" type="ORF">A3A38_02385</name>
</gene>